<evidence type="ECO:0000256" key="1">
    <source>
        <dbReference type="SAM" id="SignalP"/>
    </source>
</evidence>
<reference evidence="2 3" key="1">
    <citation type="submission" date="2016-12" db="EMBL/GenBank/DDBJ databases">
        <title>The new phylogeny of genus Mycobacterium.</title>
        <authorList>
            <person name="Tortoli E."/>
            <person name="Trovato A."/>
            <person name="Cirillo D.M."/>
        </authorList>
    </citation>
    <scope>NUCLEOTIDE SEQUENCE [LARGE SCALE GENOMIC DNA]</scope>
    <source>
        <strain evidence="2 3">CCUG 66554</strain>
    </source>
</reference>
<dbReference type="OrthoDB" id="4638438at2"/>
<protein>
    <recommendedName>
        <fullName evidence="4">PASTA domain-containing protein</fullName>
    </recommendedName>
</protein>
<accession>A0A1S4VFS0</accession>
<dbReference type="RefSeq" id="WP_083015622.1">
    <property type="nucleotide sequence ID" value="NZ_CP010271.1"/>
</dbReference>
<proteinExistence type="predicted"/>
<sequence length="91" mass="9018">MRKIARTAIVTSALTAASLGFAGIAAASTSTGGGSASDTIGNLQRQGYTVQINGNVSAPLSECVATDVHSALATSSSGTVYVDVSCHDVDN</sequence>
<organism evidence="2 3">
    <name type="scientific">Mycobacteroides saopaulense</name>
    <dbReference type="NCBI Taxonomy" id="1578165"/>
    <lineage>
        <taxon>Bacteria</taxon>
        <taxon>Bacillati</taxon>
        <taxon>Actinomycetota</taxon>
        <taxon>Actinomycetes</taxon>
        <taxon>Mycobacteriales</taxon>
        <taxon>Mycobacteriaceae</taxon>
        <taxon>Mycobacteroides</taxon>
    </lineage>
</organism>
<evidence type="ECO:0000313" key="2">
    <source>
        <dbReference type="EMBL" id="ORB58113.1"/>
    </source>
</evidence>
<dbReference type="Proteomes" id="UP000192434">
    <property type="component" value="Unassembled WGS sequence"/>
</dbReference>
<evidence type="ECO:0008006" key="4">
    <source>
        <dbReference type="Google" id="ProtNLM"/>
    </source>
</evidence>
<comment type="caution">
    <text evidence="2">The sequence shown here is derived from an EMBL/GenBank/DDBJ whole genome shotgun (WGS) entry which is preliminary data.</text>
</comment>
<gene>
    <name evidence="2" type="ORF">BST43_10835</name>
</gene>
<feature type="chain" id="PRO_5030033842" description="PASTA domain-containing protein" evidence="1">
    <location>
        <begin position="28"/>
        <end position="91"/>
    </location>
</feature>
<dbReference type="KEGG" id="msao:MYCSP_15230"/>
<name>A0A1S4VFS0_9MYCO</name>
<dbReference type="AlphaFoldDB" id="A0A1S4VFS0"/>
<dbReference type="STRING" id="1578165.BKG68_04935"/>
<keyword evidence="1" id="KW-0732">Signal</keyword>
<feature type="signal peptide" evidence="1">
    <location>
        <begin position="1"/>
        <end position="27"/>
    </location>
</feature>
<dbReference type="EMBL" id="MVII01000012">
    <property type="protein sequence ID" value="ORB58113.1"/>
    <property type="molecule type" value="Genomic_DNA"/>
</dbReference>
<evidence type="ECO:0000313" key="3">
    <source>
        <dbReference type="Proteomes" id="UP000192434"/>
    </source>
</evidence>